<dbReference type="AlphaFoldDB" id="A0A1I3V3M1"/>
<protein>
    <submittedName>
        <fullName evidence="1">Uncharacterized protein</fullName>
    </submittedName>
</protein>
<sequence length="77" mass="9162">MFDKPYLLVIELREGFNTHNTYSSLQQAISERDKSSEDGHDPICIYNLNSKRYEWNEEEGPLYYETIAETVISSYYR</sequence>
<evidence type="ECO:0000313" key="2">
    <source>
        <dbReference type="Proteomes" id="UP000198670"/>
    </source>
</evidence>
<name>A0A1I3V3M1_9SPHI</name>
<keyword evidence="2" id="KW-1185">Reference proteome</keyword>
<evidence type="ECO:0000313" key="1">
    <source>
        <dbReference type="EMBL" id="SFJ88721.1"/>
    </source>
</evidence>
<organism evidence="1 2">
    <name type="scientific">Parapedobacter indicus</name>
    <dbReference type="NCBI Taxonomy" id="1477437"/>
    <lineage>
        <taxon>Bacteria</taxon>
        <taxon>Pseudomonadati</taxon>
        <taxon>Bacteroidota</taxon>
        <taxon>Sphingobacteriia</taxon>
        <taxon>Sphingobacteriales</taxon>
        <taxon>Sphingobacteriaceae</taxon>
        <taxon>Parapedobacter</taxon>
    </lineage>
</organism>
<dbReference type="STRING" id="1477437.SAMN05444682_115137"/>
<reference evidence="1 2" key="1">
    <citation type="submission" date="2016-10" db="EMBL/GenBank/DDBJ databases">
        <authorList>
            <person name="de Groot N.N."/>
        </authorList>
    </citation>
    <scope>NUCLEOTIDE SEQUENCE [LARGE SCALE GENOMIC DNA]</scope>
    <source>
        <strain evidence="1 2">RK1</strain>
    </source>
</reference>
<gene>
    <name evidence="1" type="ORF">SAMN05444682_115137</name>
</gene>
<dbReference type="Proteomes" id="UP000198670">
    <property type="component" value="Unassembled WGS sequence"/>
</dbReference>
<dbReference type="EMBL" id="FOQO01000015">
    <property type="protein sequence ID" value="SFJ88721.1"/>
    <property type="molecule type" value="Genomic_DNA"/>
</dbReference>
<proteinExistence type="predicted"/>
<accession>A0A1I3V3M1</accession>